<reference evidence="1" key="1">
    <citation type="submission" date="2015-04" db="UniProtKB">
        <authorList>
            <consortium name="EnsemblPlants"/>
        </authorList>
    </citation>
    <scope>IDENTIFICATION</scope>
</reference>
<protein>
    <submittedName>
        <fullName evidence="1">Uncharacterized protein</fullName>
    </submittedName>
</protein>
<dbReference type="STRING" id="4537.A0A0E0LUK7"/>
<accession>A0A0E0LUK7</accession>
<keyword evidence="2" id="KW-1185">Reference proteome</keyword>
<dbReference type="Proteomes" id="UP000026962">
    <property type="component" value="Chromosome 8"/>
</dbReference>
<organism evidence="1">
    <name type="scientific">Oryza punctata</name>
    <name type="common">Red rice</name>
    <dbReference type="NCBI Taxonomy" id="4537"/>
    <lineage>
        <taxon>Eukaryota</taxon>
        <taxon>Viridiplantae</taxon>
        <taxon>Streptophyta</taxon>
        <taxon>Embryophyta</taxon>
        <taxon>Tracheophyta</taxon>
        <taxon>Spermatophyta</taxon>
        <taxon>Magnoliopsida</taxon>
        <taxon>Liliopsida</taxon>
        <taxon>Poales</taxon>
        <taxon>Poaceae</taxon>
        <taxon>BOP clade</taxon>
        <taxon>Oryzoideae</taxon>
        <taxon>Oryzeae</taxon>
        <taxon>Oryzinae</taxon>
        <taxon>Oryza</taxon>
    </lineage>
</organism>
<evidence type="ECO:0000313" key="2">
    <source>
        <dbReference type="Proteomes" id="UP000026962"/>
    </source>
</evidence>
<name>A0A0E0LUK7_ORYPU</name>
<dbReference type="EnsemblPlants" id="OPUNC08G12240.1">
    <property type="protein sequence ID" value="OPUNC08G12240.1"/>
    <property type="gene ID" value="OPUNC08G12240"/>
</dbReference>
<proteinExistence type="predicted"/>
<dbReference type="Gramene" id="OPUNC08G12240.1">
    <property type="protein sequence ID" value="OPUNC08G12240.1"/>
    <property type="gene ID" value="OPUNC08G12240"/>
</dbReference>
<dbReference type="HOGENOM" id="CLU_2642369_0_0_1"/>
<sequence length="77" mass="8218">MTSKLGVKYTSLRFGDSTKSWISGFGAACIANSAFSVYNADLGYWATTNELAHLSRKCEVSLTGGADPLLTEVKPVL</sequence>
<dbReference type="AlphaFoldDB" id="A0A0E0LUK7"/>
<evidence type="ECO:0000313" key="1">
    <source>
        <dbReference type="EnsemblPlants" id="OPUNC08G12240.1"/>
    </source>
</evidence>
<reference evidence="1" key="2">
    <citation type="submission" date="2018-05" db="EMBL/GenBank/DDBJ databases">
        <title>OpunRS2 (Oryza punctata Reference Sequence Version 2).</title>
        <authorList>
            <person name="Zhang J."/>
            <person name="Kudrna D."/>
            <person name="Lee S."/>
            <person name="Talag J."/>
            <person name="Welchert J."/>
            <person name="Wing R.A."/>
        </authorList>
    </citation>
    <scope>NUCLEOTIDE SEQUENCE [LARGE SCALE GENOMIC DNA]</scope>
</reference>